<proteinExistence type="predicted"/>
<dbReference type="Proteomes" id="UP000669605">
    <property type="component" value="Unassembled WGS sequence"/>
</dbReference>
<dbReference type="EMBL" id="JAAAUB010000018">
    <property type="protein sequence ID" value="NMH17423.1"/>
    <property type="molecule type" value="Genomic_DNA"/>
</dbReference>
<evidence type="ECO:0000313" key="3">
    <source>
        <dbReference type="Proteomes" id="UP000669605"/>
    </source>
</evidence>
<keyword evidence="1" id="KW-0812">Transmembrane</keyword>
<sequence length="130" mass="14719">MADVHVVVSLVLNWILFLSLFPLSFIWLRRAFRILFLKDFSEVALRRGEPPPNPEKYAPYTAVINLVAGGILVYVIFGVIAVGMPFGTWTAIAGTTLWMKLFFDFALARQAHWQVKPRKGGQERNPSQTV</sequence>
<keyword evidence="3" id="KW-1185">Reference proteome</keyword>
<keyword evidence="1" id="KW-0472">Membrane</keyword>
<gene>
    <name evidence="2" type="ORF">GV368_10040</name>
</gene>
<comment type="caution">
    <text evidence="2">The sequence shown here is derived from an EMBL/GenBank/DDBJ whole genome shotgun (WGS) entry which is preliminary data.</text>
</comment>
<protein>
    <submittedName>
        <fullName evidence="2">Uncharacterized protein</fullName>
    </submittedName>
</protein>
<name>A0ABX1QNE2_9PROT</name>
<feature type="transmembrane region" description="Helical" evidence="1">
    <location>
        <begin position="6"/>
        <end position="28"/>
    </location>
</feature>
<reference evidence="2 3" key="1">
    <citation type="journal article" date="2020" name="Curr. Microbiol.">
        <title>Tepidiphilus baoligensis sp. nov., a Novel Bacterium of the Family Hydrogenophilaceae Isolated from an Oil Reservoir.</title>
        <authorList>
            <person name="Zhang X."/>
            <person name="Wang G."/>
            <person name="Ma X."/>
            <person name="Yu J."/>
            <person name="You J."/>
            <person name="Xue Y."/>
            <person name="Ma Y."/>
        </authorList>
    </citation>
    <scope>NUCLEOTIDE SEQUENCE [LARGE SCALE GENOMIC DNA]</scope>
    <source>
        <strain evidence="2 3">B18-69</strain>
    </source>
</reference>
<feature type="transmembrane region" description="Helical" evidence="1">
    <location>
        <begin position="86"/>
        <end position="108"/>
    </location>
</feature>
<accession>A0ABX1QNE2</accession>
<feature type="transmembrane region" description="Helical" evidence="1">
    <location>
        <begin position="57"/>
        <end position="80"/>
    </location>
</feature>
<organism evidence="2 3">
    <name type="scientific">Tepidiphilus baoligensis</name>
    <dbReference type="NCBI Taxonomy" id="2698687"/>
    <lineage>
        <taxon>Bacteria</taxon>
        <taxon>Pseudomonadati</taxon>
        <taxon>Pseudomonadota</taxon>
        <taxon>Hydrogenophilia</taxon>
        <taxon>Hydrogenophilales</taxon>
        <taxon>Hydrogenophilaceae</taxon>
        <taxon>Tepidiphilus</taxon>
    </lineage>
</organism>
<evidence type="ECO:0000256" key="1">
    <source>
        <dbReference type="SAM" id="Phobius"/>
    </source>
</evidence>
<keyword evidence="1" id="KW-1133">Transmembrane helix</keyword>
<dbReference type="RefSeq" id="WP_142805195.1">
    <property type="nucleotide sequence ID" value="NZ_JAAAUB010000018.1"/>
</dbReference>
<evidence type="ECO:0000313" key="2">
    <source>
        <dbReference type="EMBL" id="NMH17423.1"/>
    </source>
</evidence>